<dbReference type="Pfam" id="PF13417">
    <property type="entry name" value="GST_N_3"/>
    <property type="match status" value="1"/>
</dbReference>
<reference evidence="2 3" key="1">
    <citation type="journal article" date="2014" name="Antonie Van Leeuwenhoek">
        <title>Hyphomonas beringensis sp. nov. and Hyphomonas chukchiensis sp. nov., isolated from surface seawater of the Bering Sea and Chukchi Sea.</title>
        <authorList>
            <person name="Li C."/>
            <person name="Lai Q."/>
            <person name="Li G."/>
            <person name="Dong C."/>
            <person name="Wang J."/>
            <person name="Liao Y."/>
            <person name="Shao Z."/>
        </authorList>
    </citation>
    <scope>NUCLEOTIDE SEQUENCE [LARGE SCALE GENOMIC DNA]</scope>
    <source>
        <strain evidence="2 3">SCH89</strain>
    </source>
</reference>
<accession>A0A059GCA1</accession>
<dbReference type="SUPFAM" id="SSF47616">
    <property type="entry name" value="GST C-terminal domain-like"/>
    <property type="match status" value="1"/>
</dbReference>
<dbReference type="GO" id="GO:0005737">
    <property type="term" value="C:cytoplasm"/>
    <property type="evidence" value="ECO:0007669"/>
    <property type="project" value="TreeGrafter"/>
</dbReference>
<dbReference type="EMBL" id="ARYL01000002">
    <property type="protein sequence ID" value="KDA04143.1"/>
    <property type="molecule type" value="Genomic_DNA"/>
</dbReference>
<evidence type="ECO:0000313" key="2">
    <source>
        <dbReference type="EMBL" id="KDA04143.1"/>
    </source>
</evidence>
<evidence type="ECO:0000259" key="1">
    <source>
        <dbReference type="PROSITE" id="PS50404"/>
    </source>
</evidence>
<dbReference type="RefSeq" id="WP_035535587.1">
    <property type="nucleotide sequence ID" value="NZ_ARYL01000002.1"/>
</dbReference>
<dbReference type="InterPro" id="IPR004045">
    <property type="entry name" value="Glutathione_S-Trfase_N"/>
</dbReference>
<dbReference type="OrthoDB" id="9813092at2"/>
<feature type="domain" description="GST N-terminal" evidence="1">
    <location>
        <begin position="2"/>
        <end position="81"/>
    </location>
</feature>
<dbReference type="PANTHER" id="PTHR43968:SF6">
    <property type="entry name" value="GLUTATHIONE S-TRANSFERASE OMEGA"/>
    <property type="match status" value="1"/>
</dbReference>
<organism evidence="2 3">
    <name type="scientific">Hyphomonas oceanitis SCH89</name>
    <dbReference type="NCBI Taxonomy" id="1280953"/>
    <lineage>
        <taxon>Bacteria</taxon>
        <taxon>Pseudomonadati</taxon>
        <taxon>Pseudomonadota</taxon>
        <taxon>Alphaproteobacteria</taxon>
        <taxon>Hyphomonadales</taxon>
        <taxon>Hyphomonadaceae</taxon>
        <taxon>Hyphomonas</taxon>
    </lineage>
</organism>
<dbReference type="InterPro" id="IPR036249">
    <property type="entry name" value="Thioredoxin-like_sf"/>
</dbReference>
<sequence>MSLPVLYSFRRCPYAMRARLALAISGAQIRIREVVLRDKPAAMLAASPKGTVPVLVLPDGTVIDESLDVMKWALARNDPENWLDANSAETDALIVQSDGPFKHALDRYKYPNRYDGVDPEDQRADGLSILTEWNACIAASGGQLLGPQRSLADMALFPFVRQFAATDREWFTAQSLPALQDWLAGHLASPLFKSIMTKHAQWQPGAEEPLLTVAG</sequence>
<evidence type="ECO:0000313" key="3">
    <source>
        <dbReference type="Proteomes" id="UP000024942"/>
    </source>
</evidence>
<keyword evidence="3" id="KW-1185">Reference proteome</keyword>
<dbReference type="CDD" id="cd03196">
    <property type="entry name" value="GST_C_5"/>
    <property type="match status" value="1"/>
</dbReference>
<protein>
    <recommendedName>
        <fullName evidence="1">GST N-terminal domain-containing protein</fullName>
    </recommendedName>
</protein>
<dbReference type="Pfam" id="PF13410">
    <property type="entry name" value="GST_C_2"/>
    <property type="match status" value="1"/>
</dbReference>
<dbReference type="InterPro" id="IPR036282">
    <property type="entry name" value="Glutathione-S-Trfase_C_sf"/>
</dbReference>
<gene>
    <name evidence="2" type="ORF">HOC_02366</name>
</gene>
<dbReference type="Gene3D" id="3.40.30.10">
    <property type="entry name" value="Glutaredoxin"/>
    <property type="match status" value="1"/>
</dbReference>
<dbReference type="PANTHER" id="PTHR43968">
    <property type="match status" value="1"/>
</dbReference>
<dbReference type="STRING" id="1280953.HOC_02366"/>
<dbReference type="PROSITE" id="PS50404">
    <property type="entry name" value="GST_NTER"/>
    <property type="match status" value="1"/>
</dbReference>
<comment type="caution">
    <text evidence="2">The sequence shown here is derived from an EMBL/GenBank/DDBJ whole genome shotgun (WGS) entry which is preliminary data.</text>
</comment>
<dbReference type="PATRIC" id="fig|1280953.3.peg.477"/>
<dbReference type="AlphaFoldDB" id="A0A059GCA1"/>
<dbReference type="CDD" id="cd03060">
    <property type="entry name" value="GST_N_Omega_like"/>
    <property type="match status" value="1"/>
</dbReference>
<dbReference type="Proteomes" id="UP000024942">
    <property type="component" value="Unassembled WGS sequence"/>
</dbReference>
<dbReference type="InterPro" id="IPR050983">
    <property type="entry name" value="GST_Omega/HSP26"/>
</dbReference>
<dbReference type="SUPFAM" id="SSF52833">
    <property type="entry name" value="Thioredoxin-like"/>
    <property type="match status" value="1"/>
</dbReference>
<dbReference type="Gene3D" id="1.20.1050.10">
    <property type="match status" value="1"/>
</dbReference>
<dbReference type="eggNOG" id="COG0625">
    <property type="taxonomic scope" value="Bacteria"/>
</dbReference>
<proteinExistence type="predicted"/>
<name>A0A059GCA1_9PROT</name>